<organism evidence="2 3">
    <name type="scientific">Halostreptopolyspora alba</name>
    <dbReference type="NCBI Taxonomy" id="2487137"/>
    <lineage>
        <taxon>Bacteria</taxon>
        <taxon>Bacillati</taxon>
        <taxon>Actinomycetota</taxon>
        <taxon>Actinomycetes</taxon>
        <taxon>Streptosporangiales</taxon>
        <taxon>Nocardiopsidaceae</taxon>
        <taxon>Halostreptopolyspora</taxon>
    </lineage>
</organism>
<evidence type="ECO:0000313" key="3">
    <source>
        <dbReference type="Proteomes" id="UP000269198"/>
    </source>
</evidence>
<reference evidence="2 3" key="1">
    <citation type="submission" date="2018-11" db="EMBL/GenBank/DDBJ databases">
        <title>The genome draft of YIM 96095.</title>
        <authorList>
            <person name="Tang S.-K."/>
            <person name="Chunyu W.-X."/>
            <person name="Feng Y.-Z."/>
        </authorList>
    </citation>
    <scope>NUCLEOTIDE SEQUENCE [LARGE SCALE GENOMIC DNA]</scope>
    <source>
        <strain evidence="2 3">YIM 96095</strain>
    </source>
</reference>
<feature type="region of interest" description="Disordered" evidence="1">
    <location>
        <begin position="41"/>
        <end position="60"/>
    </location>
</feature>
<evidence type="ECO:0000256" key="1">
    <source>
        <dbReference type="SAM" id="MobiDB-lite"/>
    </source>
</evidence>
<gene>
    <name evidence="2" type="ORF">EFW17_22275</name>
</gene>
<comment type="caution">
    <text evidence="2">The sequence shown here is derived from an EMBL/GenBank/DDBJ whole genome shotgun (WGS) entry which is preliminary data.</text>
</comment>
<dbReference type="EMBL" id="RJMB01000034">
    <property type="protein sequence ID" value="RNL80751.1"/>
    <property type="molecule type" value="Genomic_DNA"/>
</dbReference>
<protein>
    <submittedName>
        <fullName evidence="2">Uncharacterized protein</fullName>
    </submittedName>
</protein>
<dbReference type="Proteomes" id="UP000269198">
    <property type="component" value="Unassembled WGS sequence"/>
</dbReference>
<dbReference type="AlphaFoldDB" id="A0A3N0DYV9"/>
<accession>A0A3N0DYV9</accession>
<proteinExistence type="predicted"/>
<sequence>MDTTSDIVTGLATGGAKFPFELRFMYEAPSKHTAAEHAVQFSGGSVPSPEPHEATTAIAW</sequence>
<keyword evidence="3" id="KW-1185">Reference proteome</keyword>
<name>A0A3N0DYV9_9ACTN</name>
<evidence type="ECO:0000313" key="2">
    <source>
        <dbReference type="EMBL" id="RNL80751.1"/>
    </source>
</evidence>